<organism evidence="4 5">
    <name type="scientific">Rubritalea squalenifaciens DSM 18772</name>
    <dbReference type="NCBI Taxonomy" id="1123071"/>
    <lineage>
        <taxon>Bacteria</taxon>
        <taxon>Pseudomonadati</taxon>
        <taxon>Verrucomicrobiota</taxon>
        <taxon>Verrucomicrobiia</taxon>
        <taxon>Verrucomicrobiales</taxon>
        <taxon>Rubritaleaceae</taxon>
        <taxon>Rubritalea</taxon>
    </lineage>
</organism>
<evidence type="ECO:0000259" key="2">
    <source>
        <dbReference type="Pfam" id="PF13509"/>
    </source>
</evidence>
<dbReference type="Pfam" id="PF13509">
    <property type="entry name" value="S1_2"/>
    <property type="match status" value="2"/>
</dbReference>
<sequence>MIELGRMNTLEVSRVEERGVYLMDQDEGEILLPAKEVPASAGLGSWLEVFVYRDSKDRLIATTSKPKVMVGEFAALKVTQVNPHGAFLDWGLVKDLMLPFGEQKKKVSHGKTVVVRVYVDEDTDRIAATTRLGRFLGKENRRFLEDEQVDIMIVDWSELGYRVIVDGSHWGLIYHNQIFQPLTPGQTMKAYVQLMRPDGKLDIVLQKGGPEKVQQLTTKILDKLKSEGGYLALGDKSDSTAIRAMFGVSKKTYKKALGQLYKEKKITFEGEGVRLVG</sequence>
<dbReference type="InterPro" id="IPR039566">
    <property type="entry name" value="CvfB_S1_st"/>
</dbReference>
<gene>
    <name evidence="4" type="ORF">SAMN02745181_0191</name>
</gene>
<evidence type="ECO:0000256" key="1">
    <source>
        <dbReference type="PIRNR" id="PIRNR012524"/>
    </source>
</evidence>
<dbReference type="InParanoid" id="A0A1M6BED0"/>
<proteinExistence type="inferred from homology"/>
<dbReference type="PANTHER" id="PTHR37296:SF1">
    <property type="entry name" value="CONSERVED VIRULENCE FACTOR B"/>
    <property type="match status" value="1"/>
</dbReference>
<protein>
    <recommendedName>
        <fullName evidence="6">S1 motif domain-containing protein</fullName>
    </recommendedName>
</protein>
<feature type="domain" description="Conserved virulence factor B first S1" evidence="2">
    <location>
        <begin position="4"/>
        <end position="63"/>
    </location>
</feature>
<evidence type="ECO:0008006" key="6">
    <source>
        <dbReference type="Google" id="ProtNLM"/>
    </source>
</evidence>
<dbReference type="Gene3D" id="1.10.10.10">
    <property type="entry name" value="Winged helix-like DNA-binding domain superfamily/Winged helix DNA-binding domain"/>
    <property type="match status" value="1"/>
</dbReference>
<dbReference type="InterPro" id="IPR012340">
    <property type="entry name" value="NA-bd_OB-fold"/>
</dbReference>
<feature type="domain" description="Conserved virulence factor B first S1" evidence="2">
    <location>
        <begin position="70"/>
        <end position="130"/>
    </location>
</feature>
<evidence type="ECO:0000313" key="4">
    <source>
        <dbReference type="EMBL" id="SHI47027.1"/>
    </source>
</evidence>
<dbReference type="InterPro" id="IPR014464">
    <property type="entry name" value="CvfB_fam"/>
</dbReference>
<reference evidence="4 5" key="1">
    <citation type="submission" date="2016-11" db="EMBL/GenBank/DDBJ databases">
        <authorList>
            <person name="Jaros S."/>
            <person name="Januszkiewicz K."/>
            <person name="Wedrychowicz H."/>
        </authorList>
    </citation>
    <scope>NUCLEOTIDE SEQUENCE [LARGE SCALE GENOMIC DNA]</scope>
    <source>
        <strain evidence="4 5">DSM 18772</strain>
    </source>
</reference>
<comment type="similarity">
    <text evidence="1">Belongs to the CvfB family.</text>
</comment>
<name>A0A1M6BED0_9BACT</name>
<accession>A0A1M6BED0</accession>
<dbReference type="PANTHER" id="PTHR37296">
    <property type="entry name" value="CONSERVED VIRULENCE FACTOR B"/>
    <property type="match status" value="1"/>
</dbReference>
<dbReference type="InterPro" id="IPR036388">
    <property type="entry name" value="WH-like_DNA-bd_sf"/>
</dbReference>
<dbReference type="Pfam" id="PF17783">
    <property type="entry name" value="WHD_CvfB"/>
    <property type="match status" value="1"/>
</dbReference>
<evidence type="ECO:0000313" key="5">
    <source>
        <dbReference type="Proteomes" id="UP000184510"/>
    </source>
</evidence>
<dbReference type="Gene3D" id="2.40.50.140">
    <property type="entry name" value="Nucleic acid-binding proteins"/>
    <property type="match status" value="1"/>
</dbReference>
<keyword evidence="5" id="KW-1185">Reference proteome</keyword>
<dbReference type="AlphaFoldDB" id="A0A1M6BED0"/>
<dbReference type="InterPro" id="IPR040764">
    <property type="entry name" value="CvfB_WH"/>
</dbReference>
<dbReference type="PIRSF" id="PIRSF012524">
    <property type="entry name" value="YitL_S1"/>
    <property type="match status" value="1"/>
</dbReference>
<dbReference type="EMBL" id="FQYR01000002">
    <property type="protein sequence ID" value="SHI47027.1"/>
    <property type="molecule type" value="Genomic_DNA"/>
</dbReference>
<feature type="domain" description="Conserved virulence factor B-like winged helix" evidence="3">
    <location>
        <begin position="219"/>
        <end position="275"/>
    </location>
</feature>
<evidence type="ECO:0000259" key="3">
    <source>
        <dbReference type="Pfam" id="PF17783"/>
    </source>
</evidence>
<dbReference type="Proteomes" id="UP000184510">
    <property type="component" value="Unassembled WGS sequence"/>
</dbReference>